<reference evidence="13 14" key="1">
    <citation type="journal article" date="2018" name="Evol. Lett.">
        <title>Horizontal gene cluster transfer increased hallucinogenic mushroom diversity.</title>
        <authorList>
            <person name="Reynolds H.T."/>
            <person name="Vijayakumar V."/>
            <person name="Gluck-Thaler E."/>
            <person name="Korotkin H.B."/>
            <person name="Matheny P.B."/>
            <person name="Slot J.C."/>
        </authorList>
    </citation>
    <scope>NUCLEOTIDE SEQUENCE [LARGE SCALE GENOMIC DNA]</scope>
    <source>
        <strain evidence="13 14">SRW20</strain>
    </source>
</reference>
<feature type="domain" description="ABC transmembrane type-1" evidence="12">
    <location>
        <begin position="1938"/>
        <end position="2324"/>
    </location>
</feature>
<feature type="transmembrane region" description="Helical" evidence="10">
    <location>
        <begin position="1128"/>
        <end position="1145"/>
    </location>
</feature>
<dbReference type="PROSITE" id="PS00211">
    <property type="entry name" value="ABC_TRANSPORTER_1"/>
    <property type="match status" value="1"/>
</dbReference>
<keyword evidence="5" id="KW-0547">Nucleotide-binding</keyword>
<feature type="transmembrane region" description="Helical" evidence="10">
    <location>
        <begin position="1636"/>
        <end position="1659"/>
    </location>
</feature>
<feature type="region of interest" description="Disordered" evidence="9">
    <location>
        <begin position="2069"/>
        <end position="2106"/>
    </location>
</feature>
<dbReference type="GO" id="GO:0005524">
    <property type="term" value="F:ATP binding"/>
    <property type="evidence" value="ECO:0007669"/>
    <property type="project" value="UniProtKB-KW"/>
</dbReference>
<evidence type="ECO:0000313" key="13">
    <source>
        <dbReference type="EMBL" id="PPQ95266.1"/>
    </source>
</evidence>
<feature type="transmembrane region" description="Helical" evidence="10">
    <location>
        <begin position="1936"/>
        <end position="1957"/>
    </location>
</feature>
<feature type="transmembrane region" description="Helical" evidence="10">
    <location>
        <begin position="496"/>
        <end position="516"/>
    </location>
</feature>
<feature type="transmembrane region" description="Helical" evidence="10">
    <location>
        <begin position="2719"/>
        <end position="2742"/>
    </location>
</feature>
<evidence type="ECO:0000256" key="6">
    <source>
        <dbReference type="ARBA" id="ARBA00022840"/>
    </source>
</evidence>
<dbReference type="PROSITE" id="PS50929">
    <property type="entry name" value="ABC_TM1F"/>
    <property type="match status" value="4"/>
</dbReference>
<feature type="transmembrane region" description="Helical" evidence="10">
    <location>
        <begin position="2936"/>
        <end position="2955"/>
    </location>
</feature>
<keyword evidence="3 10" id="KW-0812">Transmembrane</keyword>
<comment type="caution">
    <text evidence="13">The sequence shown here is derived from an EMBL/GenBank/DDBJ whole genome shotgun (WGS) entry which is preliminary data.</text>
</comment>
<dbReference type="FunFam" id="3.40.50.300:FF:000163">
    <property type="entry name" value="Multidrug resistance-associated protein member 4"/>
    <property type="match status" value="1"/>
</dbReference>
<proteinExistence type="predicted"/>
<dbReference type="STRING" id="231916.A0A409XWZ5"/>
<dbReference type="GO" id="GO:0016887">
    <property type="term" value="F:ATP hydrolysis activity"/>
    <property type="evidence" value="ECO:0007669"/>
    <property type="project" value="InterPro"/>
</dbReference>
<dbReference type="Proteomes" id="UP000284706">
    <property type="component" value="Unassembled WGS sequence"/>
</dbReference>
<dbReference type="SUPFAM" id="SSF52540">
    <property type="entry name" value="P-loop containing nucleoside triphosphate hydrolases"/>
    <property type="match status" value="4"/>
</dbReference>
<feature type="transmembrane region" description="Helical" evidence="10">
    <location>
        <begin position="37"/>
        <end position="61"/>
    </location>
</feature>
<feature type="domain" description="ABC transporter" evidence="11">
    <location>
        <begin position="2369"/>
        <end position="2618"/>
    </location>
</feature>
<dbReference type="GO" id="GO:0140359">
    <property type="term" value="F:ABC-type transporter activity"/>
    <property type="evidence" value="ECO:0007669"/>
    <property type="project" value="InterPro"/>
</dbReference>
<organism evidence="13 14">
    <name type="scientific">Gymnopilus dilepis</name>
    <dbReference type="NCBI Taxonomy" id="231916"/>
    <lineage>
        <taxon>Eukaryota</taxon>
        <taxon>Fungi</taxon>
        <taxon>Dikarya</taxon>
        <taxon>Basidiomycota</taxon>
        <taxon>Agaricomycotina</taxon>
        <taxon>Agaricomycetes</taxon>
        <taxon>Agaricomycetidae</taxon>
        <taxon>Agaricales</taxon>
        <taxon>Agaricineae</taxon>
        <taxon>Hymenogastraceae</taxon>
        <taxon>Gymnopilus</taxon>
    </lineage>
</organism>
<evidence type="ECO:0000256" key="10">
    <source>
        <dbReference type="SAM" id="Phobius"/>
    </source>
</evidence>
<dbReference type="InterPro" id="IPR017871">
    <property type="entry name" value="ABC_transporter-like_CS"/>
</dbReference>
<name>A0A409XWZ5_9AGAR</name>
<feature type="transmembrane region" description="Helical" evidence="10">
    <location>
        <begin position="472"/>
        <end position="490"/>
    </location>
</feature>
<dbReference type="InterPro" id="IPR050173">
    <property type="entry name" value="ABC_transporter_C-like"/>
</dbReference>
<dbReference type="FunFam" id="1.20.1560.10:FF:000013">
    <property type="entry name" value="ABC transporter C family member 2"/>
    <property type="match status" value="1"/>
</dbReference>
<dbReference type="InterPro" id="IPR027417">
    <property type="entry name" value="P-loop_NTPase"/>
</dbReference>
<gene>
    <name evidence="13" type="ORF">CVT26_014840</name>
</gene>
<feature type="transmembrane region" description="Helical" evidence="10">
    <location>
        <begin position="213"/>
        <end position="233"/>
    </location>
</feature>
<dbReference type="OrthoDB" id="6500128at2759"/>
<dbReference type="CDD" id="cd03250">
    <property type="entry name" value="ABCC_MRP_domain1"/>
    <property type="match status" value="1"/>
</dbReference>
<feature type="transmembrane region" description="Helical" evidence="10">
    <location>
        <begin position="2166"/>
        <end position="2186"/>
    </location>
</feature>
<feature type="transmembrane region" description="Helical" evidence="10">
    <location>
        <begin position="148"/>
        <end position="169"/>
    </location>
</feature>
<feature type="transmembrane region" description="Helical" evidence="10">
    <location>
        <begin position="1151"/>
        <end position="1168"/>
    </location>
</feature>
<dbReference type="GO" id="GO:0016020">
    <property type="term" value="C:membrane"/>
    <property type="evidence" value="ECO:0007669"/>
    <property type="project" value="UniProtKB-SubCell"/>
</dbReference>
<dbReference type="Gene3D" id="3.40.50.300">
    <property type="entry name" value="P-loop containing nucleotide triphosphate hydrolases"/>
    <property type="match status" value="4"/>
</dbReference>
<dbReference type="CDD" id="cd18604">
    <property type="entry name" value="ABC_6TM_VMR1_D2_like"/>
    <property type="match status" value="2"/>
</dbReference>
<dbReference type="InterPro" id="IPR036640">
    <property type="entry name" value="ABC1_TM_sf"/>
</dbReference>
<feature type="transmembrane region" description="Helical" evidence="10">
    <location>
        <begin position="1233"/>
        <end position="1254"/>
    </location>
</feature>
<protein>
    <submittedName>
        <fullName evidence="13">Uncharacterized protein</fullName>
    </submittedName>
</protein>
<feature type="transmembrane region" description="Helical" evidence="10">
    <location>
        <begin position="1028"/>
        <end position="1051"/>
    </location>
</feature>
<dbReference type="Gene3D" id="1.20.1560.10">
    <property type="entry name" value="ABC transporter type 1, transmembrane domain"/>
    <property type="match status" value="5"/>
</dbReference>
<dbReference type="InterPro" id="IPR011527">
    <property type="entry name" value="ABC1_TM_dom"/>
</dbReference>
<keyword evidence="4" id="KW-0677">Repeat</keyword>
<evidence type="ECO:0000256" key="5">
    <source>
        <dbReference type="ARBA" id="ARBA00022741"/>
    </source>
</evidence>
<evidence type="ECO:0000256" key="2">
    <source>
        <dbReference type="ARBA" id="ARBA00022448"/>
    </source>
</evidence>
<dbReference type="SUPFAM" id="SSF90123">
    <property type="entry name" value="ABC transporter transmembrane region"/>
    <property type="match status" value="4"/>
</dbReference>
<accession>A0A409XWZ5</accession>
<sequence length="3262" mass="363852">MAETARLSQQPLLDRFSSHHLVNTVERNHASSLKDTFAIPFLLTITFIILQVLHGLVNALVKTRHRPSSTTTVLEDASQSRAERASSLRERVREQVDYLGGKTIASYHVARLVGCLILLGLSVHLFHGCRASLTSLSPSWSDVLVGCPAMYLVFTFFYSSILACTSLAIQKWSVAATRYNITLLLATFAVYFKRDLWPLVFVNGKVQDASEGAVLWVKIATLFVTAIVIPLFIPRKYIPVDSKNPMPEPNPEQTCSLISLVLYSFLDPVIIQGYKVSHLSPDQLPPLSDSNRAAYLTGKAFPHLDVYRGAKRRHLFFGLMRIYRTEYTILAFAVIVLALCDFLAPIGINRILTYLETKGQASSVRPWFWIVCLFGGPAIRTLCMNWYHFIASRTLVLTEGLLTQLVFEHSLRIRLTAEGSEKAVQDVRANDATSAAAQLPKLEAKEGGENLIGKINNLVTTDVTNIVEARDFLFLFMLAPLQIVLSIIFLHQILGWSAFAGMTSMAILFPIPGYIARRMQTVQRQKMQKTDARIQDVTEAISILRMIKLFGWERRIAERIGKRREEELKLHWKFKLLSALNGLLNYAMPATVMVTTYATFTLIMKRELNPSIIFTSVAVFDILRQQLLRISSEIQTSITGKVSLDRVDEFLKTAEVLDSFKEGNGEAATFATESISNDVIGFKDAVFSWSSELQSRSSTSGSRSFRLRVPGELVFKKGCINLIVGPTGSGKTSILMALLGEMHFIRTDADSWFKFPRQGGVAYAAQESWVLNSTIRENILFGSPYDEERYQKVIWQCALEKDLQLFEAGDSTEVGEKGLTLRAVYSRAQILLLDDVLAALDVHTAAWIVDHCFQGELIRGRTVLLVVTIITTQPLFFADCTPSKTHNVALAQPVANYVVSLGADGSVQAQGVDIDSAVTNNRELASLMVEDRQMTDIAKQELPELAHKAAPLDGKLIMKEEVAEGQITWKSLKLILSALGGNHPALFFTVWLSTLSLAELSHTLSVWFLGHWGSQYEVSRPSEVNELFYIGVYALFLLAVVTAFNIGYVYLMFGSIRASKIISSSLVDSILTSTLRKVTHTRHMNFVVSDTFGFFRWLDETPTGRMIARCTQDISAVDNVIPQKLNDLMEVGIYVVIAMGAIVLFTPPFFIPAVGVAVLGSLLGNIYLRTQLSVRRESSNARSPVLSHFSAAISGIVSIRAYGAQNSFKAESLNRIDHYVRIARTSYNLNRWISVRIDFLGDIFTAALAAYLVYGHSIGSADTGFSLTLSVDFCSLILYCVRVFNDFEVQANRSGHFRLRFFFTHELVSLERIQAFIDIEHEPSPTEEGKPPAAWPTSGDLRVEKLSARYSETSPRVLHELNFHITSGERVGIVGRTGSGKSSLTLALLRCIITEGTVYYDGLSTDKLNLDVLRSNITIIPQIPELLSGTLRRNLDPFGQHDDATLNDSLRAAGLFSLQEEIGEARLTLDSHIASGGGNLSVGQRQVLALARAIVRGSKLLILDEGQYYLSESLWNLRNSCQHRYIATSAIDYKTDSVIQQTLRHRLPADVTVITIAHRLQTIMDADKIMVLDGGRIAEFDRPSVLLQKQDGLLKALVDGKPALMKQRPLLNPIALSNKLQALANQNELFVDDTLFIPYFLSLFLIGAQVLSALAHCVARRRHDTGNTLINTSPFQLRSWAQIQVEYLGGKTITRFYVARLLGCLILLCLSLRSSLECHDEQGHLIHDFLATLRFSRCHEIYTTLTFNPHRISRALTLLKLHKWQFYASVLALLSLTSKTWSKLATRSNIVLLLATSVVYFYRDIWPLAVVDGHPEDASQGISLWTRIGVLFVVAVIVPLFIPRRHIPIDPKDPMAVPNDEQTCSIFSLLLYTFLDPIIMLGYRVPHLDFEQLPPLADSDHAQYLTAKAFMHLDPFRGAKRHHLFFGLMRVLRKEYMILAFMLLLQGISQFLAPIGINRILSYLEIHGQHATIRPWFWILCLFFGPVISAICLQWYIFLAMKTTARTEGLLTQLIFEHSMRMRLEVEDSLEGFSESESDTLARHDNPETISVTDSESQIVDDATTVTGSCSGEVHESSNDSESTATLTTSNSKKGKSRVGNHPLQPLEKAHKKGMEDQRNFAGKINNLVTTDLTNVMDGRDFLVLFLLVPLQISVSLIFLHQVLGWSAFIGFVTMIALIPIPGLIAKRMQDLQKARMKKTDARVQQVTEAINVLRMVKLFGWERKMDEQIDKRREEELQILWKLKEAPPAVENRMLRFEQLLSAMSGLSNFLIPTLSMLMTYATFTIVMKEQLNASKIFSSMAVFTIVRVQMFRISSLIQKLVTAKVSLDRLDKFLKDTELLDEFAEAGPGEATVSQDSERHSTGRQVIGFNDATFSWSFDSQDGSLTSRKQAFRLRVPGELLFREGVLNLIHGPTGSGKTSMLMALLGEMHFVPRTADSWFHLPREGGVAYAAQESWVLNATIRENILFGQPYEEDRYHKVIDQCALRSDLKLFEAGDMTEVGERGLTLRSFYCNLESGGQKARITLARAIYSPANILLLDDMLAPLDVHTSSWIVNHCLRGDLVKGRTVLLVTHNTALIIPIAAYIISLHPDGSIEARENDIPVPTIEVHEAAENITVGRVGTVDQEGSQVRNRAHDKETTDNQLVVKEEILEGHINWESFRLFLSGLGGRHPGVFFSIWLSGFAIALSGSTLQIWFLGYWGRQYESHPALEVNEVFYISIYALILVAMLATFNGAYLFYTLGSIRASRKINASLVKSILASTLRWLDETPTGRIISRCTQDIRTVDDVIPQGLSDLVEVGIAVITSLIVIVTFTPAFLFPAMGVAGLASLLGNVFLKARLSVKREMSNARSPLLAHFSAVTAGIVSIRAYGAQDLFKAESLKRIDHYVRIARTSYNLNCWIAIRIDLLGGLFTALLATYLVYSRRIGSSNTGFALNMAVDFCTMILWWVRIFNEFEVQANRSEPCSLFSITSHDYLSVWSVSKDSSTSNTSPYRPTKGDLLLLGQQAVNFELKICQLDIQRVLHDVSFKVSSGERIGIEVGRTGSGKSSLILALLRCIRSEGTVYYDGIETTKVNLDALRSAITIIPQTPELLSGTLRHNLDPFGEHDDATLNSALRAAGLFSLQDTGEARIELDSDIATGGNNLSVGQRQILALARAMVRGSKLLILDEATSAIGIILNCDEHYRTDSIIQKALRNQLPQDVTVITIAHRLHTVMDADKIVEFDEPGVLLQRSDGLLKAFVDGSGDKDTLFAMSERKA</sequence>
<keyword evidence="2" id="KW-0813">Transport</keyword>
<evidence type="ECO:0000256" key="4">
    <source>
        <dbReference type="ARBA" id="ARBA00022737"/>
    </source>
</evidence>
<feature type="transmembrane region" description="Helical" evidence="10">
    <location>
        <begin position="2261"/>
        <end position="2283"/>
    </location>
</feature>
<dbReference type="InterPro" id="IPR003439">
    <property type="entry name" value="ABC_transporter-like_ATP-bd"/>
</dbReference>
<dbReference type="CDD" id="cd18596">
    <property type="entry name" value="ABC_6TM_VMR1_D1_like"/>
    <property type="match status" value="2"/>
</dbReference>
<dbReference type="SMART" id="SM00382">
    <property type="entry name" value="AAA"/>
    <property type="match status" value="4"/>
</dbReference>
<evidence type="ECO:0000256" key="1">
    <source>
        <dbReference type="ARBA" id="ARBA00004141"/>
    </source>
</evidence>
<dbReference type="CDD" id="cd03244">
    <property type="entry name" value="ABCC_MRP_domain2"/>
    <property type="match status" value="2"/>
</dbReference>
<feature type="transmembrane region" description="Helical" evidence="10">
    <location>
        <begin position="327"/>
        <end position="347"/>
    </location>
</feature>
<keyword evidence="14" id="KW-1185">Reference proteome</keyword>
<feature type="compositionally biased region" description="Polar residues" evidence="9">
    <location>
        <begin position="2080"/>
        <end position="2092"/>
    </location>
</feature>
<feature type="transmembrane region" description="Helical" evidence="10">
    <location>
        <begin position="1784"/>
        <end position="1802"/>
    </location>
</feature>
<dbReference type="EMBL" id="NHYE01001430">
    <property type="protein sequence ID" value="PPQ95266.1"/>
    <property type="molecule type" value="Genomic_DNA"/>
</dbReference>
<dbReference type="Pfam" id="PF00005">
    <property type="entry name" value="ABC_tran"/>
    <property type="match status" value="3"/>
</dbReference>
<dbReference type="PANTHER" id="PTHR24223">
    <property type="entry name" value="ATP-BINDING CASSETTE SUB-FAMILY C"/>
    <property type="match status" value="1"/>
</dbReference>
<keyword evidence="7 10" id="KW-1133">Transmembrane helix</keyword>
<evidence type="ECO:0000256" key="9">
    <source>
        <dbReference type="SAM" id="MobiDB-lite"/>
    </source>
</evidence>
<dbReference type="InParanoid" id="A0A409XWZ5"/>
<feature type="transmembrane region" description="Helical" evidence="10">
    <location>
        <begin position="109"/>
        <end position="128"/>
    </location>
</feature>
<feature type="transmembrane region" description="Helical" evidence="10">
    <location>
        <begin position="2855"/>
        <end position="2874"/>
    </location>
</feature>
<feature type="transmembrane region" description="Helical" evidence="10">
    <location>
        <begin position="2677"/>
        <end position="2699"/>
    </location>
</feature>
<feature type="transmembrane region" description="Helical" evidence="10">
    <location>
        <begin position="2904"/>
        <end position="2924"/>
    </location>
</feature>
<evidence type="ECO:0000256" key="8">
    <source>
        <dbReference type="ARBA" id="ARBA00023136"/>
    </source>
</evidence>
<evidence type="ECO:0000259" key="11">
    <source>
        <dbReference type="PROSITE" id="PS50893"/>
    </source>
</evidence>
<dbReference type="PANTHER" id="PTHR24223:SF356">
    <property type="entry name" value="ATP-BINDING CASSETTE TRANSPORTER ABC4"/>
    <property type="match status" value="1"/>
</dbReference>
<evidence type="ECO:0000256" key="3">
    <source>
        <dbReference type="ARBA" id="ARBA00022692"/>
    </source>
</evidence>
<feature type="domain" description="ABC transporter" evidence="11">
    <location>
        <begin position="680"/>
        <end position="911"/>
    </location>
</feature>
<feature type="domain" description="ABC transmembrane type-1" evidence="12">
    <location>
        <begin position="329"/>
        <end position="639"/>
    </location>
</feature>
<dbReference type="PROSITE" id="PS50893">
    <property type="entry name" value="ABC_TRANSPORTER_2"/>
    <property type="match status" value="4"/>
</dbReference>
<feature type="transmembrane region" description="Helical" evidence="10">
    <location>
        <begin position="1977"/>
        <end position="1998"/>
    </location>
</feature>
<feature type="transmembrane region" description="Helical" evidence="10">
    <location>
        <begin position="176"/>
        <end position="193"/>
    </location>
</feature>
<evidence type="ECO:0000259" key="12">
    <source>
        <dbReference type="PROSITE" id="PS50929"/>
    </source>
</evidence>
<dbReference type="InterPro" id="IPR003593">
    <property type="entry name" value="AAA+_ATPase"/>
</dbReference>
<feature type="domain" description="ABC transporter" evidence="11">
    <location>
        <begin position="1341"/>
        <end position="1599"/>
    </location>
</feature>
<feature type="transmembrane region" description="Helical" evidence="10">
    <location>
        <begin position="1822"/>
        <end position="1842"/>
    </location>
</feature>
<feature type="domain" description="ABC transmembrane type-1" evidence="12">
    <location>
        <begin position="1004"/>
        <end position="1288"/>
    </location>
</feature>
<comment type="subcellular location">
    <subcellularLocation>
        <location evidence="1">Membrane</location>
        <topology evidence="1">Multi-pass membrane protein</topology>
    </subcellularLocation>
</comment>
<feature type="domain" description="ABC transporter" evidence="11">
    <location>
        <begin position="3006"/>
        <end position="3255"/>
    </location>
</feature>
<dbReference type="Pfam" id="PF00664">
    <property type="entry name" value="ABC_membrane"/>
    <property type="match status" value="4"/>
</dbReference>
<feature type="transmembrane region" description="Helical" evidence="10">
    <location>
        <begin position="2142"/>
        <end position="2160"/>
    </location>
</feature>
<feature type="transmembrane region" description="Helical" evidence="10">
    <location>
        <begin position="367"/>
        <end position="387"/>
    </location>
</feature>
<keyword evidence="6" id="KW-0067">ATP-binding</keyword>
<evidence type="ECO:0000313" key="14">
    <source>
        <dbReference type="Proteomes" id="UP000284706"/>
    </source>
</evidence>
<keyword evidence="8 10" id="KW-0472">Membrane</keyword>
<evidence type="ECO:0000256" key="7">
    <source>
        <dbReference type="ARBA" id="ARBA00022989"/>
    </source>
</evidence>
<feature type="domain" description="ABC transmembrane type-1" evidence="12">
    <location>
        <begin position="2677"/>
        <end position="2925"/>
    </location>
</feature>
<feature type="transmembrane region" description="Helical" evidence="10">
    <location>
        <begin position="2820"/>
        <end position="2843"/>
    </location>
</feature>